<evidence type="ECO:0000313" key="2">
    <source>
        <dbReference type="EMBL" id="RMX62870.1"/>
    </source>
</evidence>
<feature type="transmembrane region" description="Helical" evidence="1">
    <location>
        <begin position="245"/>
        <end position="265"/>
    </location>
</feature>
<reference evidence="2 3" key="1">
    <citation type="submission" date="2018-06" db="EMBL/GenBank/DDBJ databases">
        <title>Comparative genomics of downy mildews reveals potential adaptations to biotrophy.</title>
        <authorList>
            <person name="Fletcher K."/>
            <person name="Klosterman S.J."/>
            <person name="Derevnina L."/>
            <person name="Martin F."/>
            <person name="Koike S."/>
            <person name="Reyes Chin-Wo S."/>
            <person name="Mou B."/>
            <person name="Michelmore R."/>
        </authorList>
    </citation>
    <scope>NUCLEOTIDE SEQUENCE [LARGE SCALE GENOMIC DNA]</scope>
    <source>
        <strain evidence="2 3">R14</strain>
    </source>
</reference>
<keyword evidence="1" id="KW-1133">Transmembrane helix</keyword>
<keyword evidence="1" id="KW-0472">Membrane</keyword>
<feature type="transmembrane region" description="Helical" evidence="1">
    <location>
        <begin position="70"/>
        <end position="88"/>
    </location>
</feature>
<keyword evidence="3" id="KW-1185">Reference proteome</keyword>
<feature type="transmembrane region" description="Helical" evidence="1">
    <location>
        <begin position="100"/>
        <end position="121"/>
    </location>
</feature>
<evidence type="ECO:0000256" key="1">
    <source>
        <dbReference type="SAM" id="Phobius"/>
    </source>
</evidence>
<dbReference type="Proteomes" id="UP000282087">
    <property type="component" value="Unassembled WGS sequence"/>
</dbReference>
<accession>A0A3M6VEV8</accession>
<keyword evidence="1" id="KW-0812">Transmembrane</keyword>
<name>A0A3M6VEV8_9STRA</name>
<sequence>MEYGKSNDSTGIRIMPFTGNTFRKNDFSNCTKVSNICISVNGCVKLYPSAPSDTHPAMLLEMVESRVSDLAVAIACWSVLWILILKVVPPGTQRRNHIITLNAAHGAVSTIASMTTLYYGLVTTTSVAISLSYFLVDLVAMVCSDGLTNLLSLRLSRVMDYAHHIFGLYWGVVLFVNEATVCDASFGNPYVWLQTNEISTGFFNWYRLTDSTIAGILFIKFFFLSRVAFNTVYILPVVIRRCQPLYVLGCSPFFVLQYVWFYMIARKLLSSLSSKNKKTVGDGHPQLIEKIKKA</sequence>
<feature type="transmembrane region" description="Helical" evidence="1">
    <location>
        <begin position="127"/>
        <end position="151"/>
    </location>
</feature>
<organism evidence="2 3">
    <name type="scientific">Peronospora effusa</name>
    <dbReference type="NCBI Taxonomy" id="542832"/>
    <lineage>
        <taxon>Eukaryota</taxon>
        <taxon>Sar</taxon>
        <taxon>Stramenopiles</taxon>
        <taxon>Oomycota</taxon>
        <taxon>Peronosporomycetes</taxon>
        <taxon>Peronosporales</taxon>
        <taxon>Peronosporaceae</taxon>
        <taxon>Peronospora</taxon>
    </lineage>
</organism>
<protein>
    <recommendedName>
        <fullName evidence="4">TLC domain-containing protein</fullName>
    </recommendedName>
</protein>
<gene>
    <name evidence="2" type="ORF">DD238_006159</name>
</gene>
<evidence type="ECO:0000313" key="3">
    <source>
        <dbReference type="Proteomes" id="UP000282087"/>
    </source>
</evidence>
<evidence type="ECO:0008006" key="4">
    <source>
        <dbReference type="Google" id="ProtNLM"/>
    </source>
</evidence>
<proteinExistence type="predicted"/>
<comment type="caution">
    <text evidence="2">The sequence shown here is derived from an EMBL/GenBank/DDBJ whole genome shotgun (WGS) entry which is preliminary data.</text>
</comment>
<dbReference type="EMBL" id="QLLG01000490">
    <property type="protein sequence ID" value="RMX62870.1"/>
    <property type="molecule type" value="Genomic_DNA"/>
</dbReference>
<dbReference type="AlphaFoldDB" id="A0A3M6VEV8"/>
<dbReference type="VEuPathDB" id="FungiDB:DD237_003684"/>